<keyword evidence="8" id="KW-1185">Reference proteome</keyword>
<dbReference type="EC" id="4.1.2.13" evidence="3"/>
<evidence type="ECO:0000256" key="4">
    <source>
        <dbReference type="ARBA" id="ARBA00023152"/>
    </source>
</evidence>
<dbReference type="InterPro" id="IPR000741">
    <property type="entry name" value="FBA_I"/>
</dbReference>
<sequence>MTETPVPNTFSSPRNLFTSADMSTDPPNVELGTFIDSHLSPSVAKELIATAQALVGSPGKGIYATDESPEAIALLLAPSEDSDEHGNLSVSENENLERRKAWREAAYEAVPNEHVSGVILYSDTLIDHKLGTILSNKGIVVGVRANGELAPLPSSPFEFIVQGLDDLLSRLQAARAAGARFSKWRVPIACTSVALGLPSQLSLDIQAETLATYAAISQQAGLVPIVEPDVEFSADADLARSVEVHEKVIGKIYSRCREYGVLLEGSVIKPSYPQPGLKHPSRQNTTAKEIALATASVISRSVPAAVAGVAFLSGGLPTPVAISYLSAVNNLVNSSSSNSPFSRLPPLTFSYGRAIQGKALEHWSKGEKDSMKRAIQEACQACSKAARGE</sequence>
<evidence type="ECO:0000256" key="3">
    <source>
        <dbReference type="ARBA" id="ARBA00013068"/>
    </source>
</evidence>
<dbReference type="AlphaFoldDB" id="A0A8H5HT29"/>
<comment type="caution">
    <text evidence="7">The sequence shown here is derived from an EMBL/GenBank/DDBJ whole genome shotgun (WGS) entry which is preliminary data.</text>
</comment>
<dbReference type="Gene3D" id="3.20.20.70">
    <property type="entry name" value="Aldolase class I"/>
    <property type="match status" value="1"/>
</dbReference>
<accession>A0A8H5HT29</accession>
<dbReference type="Proteomes" id="UP000518752">
    <property type="component" value="Unassembled WGS sequence"/>
</dbReference>
<comment type="pathway">
    <text evidence="1">Carbohydrate degradation; glycolysis; D-glyceraldehyde 3-phosphate and glycerone phosphate from D-glucose: step 4/4.</text>
</comment>
<dbReference type="SUPFAM" id="SSF51569">
    <property type="entry name" value="Aldolase"/>
    <property type="match status" value="1"/>
</dbReference>
<dbReference type="OrthoDB" id="36455at2759"/>
<feature type="region of interest" description="Disordered" evidence="6">
    <location>
        <begin position="1"/>
        <end position="22"/>
    </location>
</feature>
<dbReference type="GO" id="GO:0006096">
    <property type="term" value="P:glycolytic process"/>
    <property type="evidence" value="ECO:0007669"/>
    <property type="project" value="UniProtKB-UniPathway"/>
</dbReference>
<evidence type="ECO:0000313" key="8">
    <source>
        <dbReference type="Proteomes" id="UP000518752"/>
    </source>
</evidence>
<proteinExistence type="inferred from homology"/>
<evidence type="ECO:0000256" key="5">
    <source>
        <dbReference type="ARBA" id="ARBA00023239"/>
    </source>
</evidence>
<dbReference type="EMBL" id="JAACJN010000025">
    <property type="protein sequence ID" value="KAF5389022.1"/>
    <property type="molecule type" value="Genomic_DNA"/>
</dbReference>
<evidence type="ECO:0000313" key="7">
    <source>
        <dbReference type="EMBL" id="KAF5389022.1"/>
    </source>
</evidence>
<name>A0A8H5HT29_9AGAR</name>
<dbReference type="InterPro" id="IPR013785">
    <property type="entry name" value="Aldolase_TIM"/>
</dbReference>
<evidence type="ECO:0000256" key="2">
    <source>
        <dbReference type="ARBA" id="ARBA00010387"/>
    </source>
</evidence>
<keyword evidence="5" id="KW-0456">Lyase</keyword>
<organism evidence="7 8">
    <name type="scientific">Collybiopsis confluens</name>
    <dbReference type="NCBI Taxonomy" id="2823264"/>
    <lineage>
        <taxon>Eukaryota</taxon>
        <taxon>Fungi</taxon>
        <taxon>Dikarya</taxon>
        <taxon>Basidiomycota</taxon>
        <taxon>Agaricomycotina</taxon>
        <taxon>Agaricomycetes</taxon>
        <taxon>Agaricomycetidae</taxon>
        <taxon>Agaricales</taxon>
        <taxon>Marasmiineae</taxon>
        <taxon>Omphalotaceae</taxon>
        <taxon>Collybiopsis</taxon>
    </lineage>
</organism>
<gene>
    <name evidence="7" type="ORF">D9757_005146</name>
</gene>
<dbReference type="Pfam" id="PF00274">
    <property type="entry name" value="Glycolytic"/>
    <property type="match status" value="1"/>
</dbReference>
<reference evidence="7 8" key="1">
    <citation type="journal article" date="2020" name="ISME J.">
        <title>Uncovering the hidden diversity of litter-decomposition mechanisms in mushroom-forming fungi.</title>
        <authorList>
            <person name="Floudas D."/>
            <person name="Bentzer J."/>
            <person name="Ahren D."/>
            <person name="Johansson T."/>
            <person name="Persson P."/>
            <person name="Tunlid A."/>
        </authorList>
    </citation>
    <scope>NUCLEOTIDE SEQUENCE [LARGE SCALE GENOMIC DNA]</scope>
    <source>
        <strain evidence="7 8">CBS 406.79</strain>
    </source>
</reference>
<evidence type="ECO:0000256" key="1">
    <source>
        <dbReference type="ARBA" id="ARBA00004714"/>
    </source>
</evidence>
<dbReference type="UniPathway" id="UPA00109">
    <property type="reaction ID" value="UER00183"/>
</dbReference>
<evidence type="ECO:0000256" key="6">
    <source>
        <dbReference type="SAM" id="MobiDB-lite"/>
    </source>
</evidence>
<protein>
    <recommendedName>
        <fullName evidence="3">fructose-bisphosphate aldolase</fullName>
        <ecNumber evidence="3">4.1.2.13</ecNumber>
    </recommendedName>
</protein>
<keyword evidence="4" id="KW-0324">Glycolysis</keyword>
<dbReference type="PANTHER" id="PTHR11627">
    <property type="entry name" value="FRUCTOSE-BISPHOSPHATE ALDOLASE"/>
    <property type="match status" value="1"/>
</dbReference>
<dbReference type="GO" id="GO:0004332">
    <property type="term" value="F:fructose-bisphosphate aldolase activity"/>
    <property type="evidence" value="ECO:0007669"/>
    <property type="project" value="UniProtKB-EC"/>
</dbReference>
<comment type="similarity">
    <text evidence="2">Belongs to the class I fructose-bisphosphate aldolase family.</text>
</comment>